<comment type="subcellular location">
    <subcellularLocation>
        <location evidence="1">Nucleus</location>
    </subcellularLocation>
</comment>
<dbReference type="InterPro" id="IPR037249">
    <property type="entry name" value="TAFH/NHR1_dom_sf"/>
</dbReference>
<dbReference type="AlphaFoldDB" id="A0A2J7REM6"/>
<dbReference type="PROSITE" id="PS51119">
    <property type="entry name" value="TAFH"/>
    <property type="match status" value="1"/>
</dbReference>
<dbReference type="EMBL" id="NEVH01004959">
    <property type="protein sequence ID" value="PNF39294.1"/>
    <property type="molecule type" value="Genomic_DNA"/>
</dbReference>
<feature type="compositionally biased region" description="Basic and acidic residues" evidence="6">
    <location>
        <begin position="402"/>
        <end position="420"/>
    </location>
</feature>
<reference evidence="8 9" key="1">
    <citation type="submission" date="2017-12" db="EMBL/GenBank/DDBJ databases">
        <title>Hemimetabolous genomes reveal molecular basis of termite eusociality.</title>
        <authorList>
            <person name="Harrison M.C."/>
            <person name="Jongepier E."/>
            <person name="Robertson H.M."/>
            <person name="Arning N."/>
            <person name="Bitard-Feildel T."/>
            <person name="Chao H."/>
            <person name="Childers C.P."/>
            <person name="Dinh H."/>
            <person name="Doddapaneni H."/>
            <person name="Dugan S."/>
            <person name="Gowin J."/>
            <person name="Greiner C."/>
            <person name="Han Y."/>
            <person name="Hu H."/>
            <person name="Hughes D.S.T."/>
            <person name="Huylmans A.-K."/>
            <person name="Kemena C."/>
            <person name="Kremer L.P.M."/>
            <person name="Lee S.L."/>
            <person name="Lopez-Ezquerra A."/>
            <person name="Mallet L."/>
            <person name="Monroy-Kuhn J.M."/>
            <person name="Moser A."/>
            <person name="Murali S.C."/>
            <person name="Muzny D.M."/>
            <person name="Otani S."/>
            <person name="Piulachs M.-D."/>
            <person name="Poelchau M."/>
            <person name="Qu J."/>
            <person name="Schaub F."/>
            <person name="Wada-Katsumata A."/>
            <person name="Worley K.C."/>
            <person name="Xie Q."/>
            <person name="Ylla G."/>
            <person name="Poulsen M."/>
            <person name="Gibbs R.A."/>
            <person name="Schal C."/>
            <person name="Richards S."/>
            <person name="Belles X."/>
            <person name="Korb J."/>
            <person name="Bornberg-Bauer E."/>
        </authorList>
    </citation>
    <scope>NUCLEOTIDE SEQUENCE [LARGE SCALE GENOMIC DNA]</scope>
    <source>
        <tissue evidence="8">Whole body</tissue>
    </source>
</reference>
<evidence type="ECO:0000256" key="5">
    <source>
        <dbReference type="ARBA" id="ARBA00023242"/>
    </source>
</evidence>
<feature type="region of interest" description="Disordered" evidence="6">
    <location>
        <begin position="435"/>
        <end position="476"/>
    </location>
</feature>
<dbReference type="SMART" id="SM00549">
    <property type="entry name" value="TAFH"/>
    <property type="match status" value="1"/>
</dbReference>
<dbReference type="GO" id="GO:0003677">
    <property type="term" value="F:DNA binding"/>
    <property type="evidence" value="ECO:0007669"/>
    <property type="project" value="TreeGrafter"/>
</dbReference>
<feature type="region of interest" description="Disordered" evidence="6">
    <location>
        <begin position="230"/>
        <end position="256"/>
    </location>
</feature>
<evidence type="ECO:0000256" key="4">
    <source>
        <dbReference type="ARBA" id="ARBA00023163"/>
    </source>
</evidence>
<dbReference type="InterPro" id="IPR045144">
    <property type="entry name" value="TAF4"/>
</dbReference>
<dbReference type="FunFam" id="1.10.20.10:FF:000015">
    <property type="entry name" value="Transcription initiation factor TFIID subunit 4B"/>
    <property type="match status" value="1"/>
</dbReference>
<dbReference type="InterPro" id="IPR007900">
    <property type="entry name" value="TAF4_C"/>
</dbReference>
<dbReference type="InterPro" id="IPR009072">
    <property type="entry name" value="Histone-fold"/>
</dbReference>
<dbReference type="Proteomes" id="UP000235965">
    <property type="component" value="Unassembled WGS sequence"/>
</dbReference>
<dbReference type="GO" id="GO:0005669">
    <property type="term" value="C:transcription factor TFIID complex"/>
    <property type="evidence" value="ECO:0007669"/>
    <property type="project" value="InterPro"/>
</dbReference>
<feature type="region of interest" description="Disordered" evidence="6">
    <location>
        <begin position="398"/>
        <end position="420"/>
    </location>
</feature>
<keyword evidence="3" id="KW-0805">Transcription regulation</keyword>
<dbReference type="CDD" id="cd08045">
    <property type="entry name" value="HFD_TAF4"/>
    <property type="match status" value="1"/>
</dbReference>
<dbReference type="InterPro" id="IPR003894">
    <property type="entry name" value="TAFH_NHR1"/>
</dbReference>
<feature type="compositionally biased region" description="Low complexity" evidence="6">
    <location>
        <begin position="456"/>
        <end position="476"/>
    </location>
</feature>
<dbReference type="Gene3D" id="1.10.20.10">
    <property type="entry name" value="Histone, subunit A"/>
    <property type="match status" value="1"/>
</dbReference>
<keyword evidence="9" id="KW-1185">Reference proteome</keyword>
<dbReference type="Pfam" id="PF05236">
    <property type="entry name" value="TAF4"/>
    <property type="match status" value="1"/>
</dbReference>
<comment type="similarity">
    <text evidence="2">Belongs to the TAF4 family.</text>
</comment>
<dbReference type="OrthoDB" id="21060at2759"/>
<dbReference type="PANTHER" id="PTHR15138:SF14">
    <property type="entry name" value="TRANSCRIPTION INITIATION FACTOR TFIID SUBUNIT 4"/>
    <property type="match status" value="1"/>
</dbReference>
<feature type="domain" description="TAFH" evidence="7">
    <location>
        <begin position="1"/>
        <end position="75"/>
    </location>
</feature>
<protein>
    <recommendedName>
        <fullName evidence="7">TAFH domain-containing protein</fullName>
    </recommendedName>
</protein>
<gene>
    <name evidence="8" type="ORF">B7P43_G16690</name>
</gene>
<feature type="non-terminal residue" evidence="8">
    <location>
        <position position="476"/>
    </location>
</feature>
<sequence length="476" mass="52198">PKSVERNVRTLIQELIDTKVEPEEFCDRLERLLNASPQPCLIGFLKKSLPLLRQSLVAKELVIEGIRPPPHHTVVFSLPNSATVVPQLQTQLRPQTPTSQLRVMAPVNASTQSVGVTTIPRPGQTIQHRLVTPVRTPAPATRMVTAAPLRPQSPISTAAPTLPSPSPQPVKVTTPSLPTPPLHVRPQLQQQQQQQQVSHTQTTKAPTPVHIRPPITPTHVKTAAVKMSTVTKPPAPSLLPKPSAKEKEKKSFSSAGYAGDDDINDVAAMGGVNLAEETQRILGSTEFVGTQIRSCKDEIFLHAVPLQHKIRQIVARHGLEEPSAEVAALISHATQERLKNIIEKLAVIAEHRIDLIKVDPRYEVTQDVKGQLKFLEELDRVERKRHEEQERELLLRAAKSRSKSEDPEQAKLKAKAKEMQRAEMEELRQREANITALQAIGPRKKPKLEAGGMAGCSGQSGASGSSGANNSLSRTQ</sequence>
<evidence type="ECO:0000256" key="1">
    <source>
        <dbReference type="ARBA" id="ARBA00004123"/>
    </source>
</evidence>
<dbReference type="STRING" id="105785.A0A2J7REM6"/>
<keyword evidence="4" id="KW-0804">Transcription</keyword>
<dbReference type="GO" id="GO:0006367">
    <property type="term" value="P:transcription initiation at RNA polymerase II promoter"/>
    <property type="evidence" value="ECO:0007669"/>
    <property type="project" value="TreeGrafter"/>
</dbReference>
<feature type="compositionally biased region" description="Low complexity" evidence="6">
    <location>
        <begin position="187"/>
        <end position="196"/>
    </location>
</feature>
<accession>A0A2J7REM6</accession>
<keyword evidence="5" id="KW-0539">Nucleus</keyword>
<proteinExistence type="inferred from homology"/>
<evidence type="ECO:0000259" key="7">
    <source>
        <dbReference type="PROSITE" id="PS51119"/>
    </source>
</evidence>
<evidence type="ECO:0000256" key="3">
    <source>
        <dbReference type="ARBA" id="ARBA00023015"/>
    </source>
</evidence>
<dbReference type="GO" id="GO:0046982">
    <property type="term" value="F:protein heterodimerization activity"/>
    <property type="evidence" value="ECO:0007669"/>
    <property type="project" value="InterPro"/>
</dbReference>
<organism evidence="8 9">
    <name type="scientific">Cryptotermes secundus</name>
    <dbReference type="NCBI Taxonomy" id="105785"/>
    <lineage>
        <taxon>Eukaryota</taxon>
        <taxon>Metazoa</taxon>
        <taxon>Ecdysozoa</taxon>
        <taxon>Arthropoda</taxon>
        <taxon>Hexapoda</taxon>
        <taxon>Insecta</taxon>
        <taxon>Pterygota</taxon>
        <taxon>Neoptera</taxon>
        <taxon>Polyneoptera</taxon>
        <taxon>Dictyoptera</taxon>
        <taxon>Blattodea</taxon>
        <taxon>Blattoidea</taxon>
        <taxon>Termitoidae</taxon>
        <taxon>Kalotermitidae</taxon>
        <taxon>Cryptotermitinae</taxon>
        <taxon>Cryptotermes</taxon>
    </lineage>
</organism>
<dbReference type="GO" id="GO:0016251">
    <property type="term" value="F:RNA polymerase II general transcription initiation factor activity"/>
    <property type="evidence" value="ECO:0007669"/>
    <property type="project" value="TreeGrafter"/>
</dbReference>
<dbReference type="SUPFAM" id="SSF158553">
    <property type="entry name" value="TAFH domain-like"/>
    <property type="match status" value="1"/>
</dbReference>
<feature type="non-terminal residue" evidence="8">
    <location>
        <position position="1"/>
    </location>
</feature>
<dbReference type="Pfam" id="PF07531">
    <property type="entry name" value="TAFH"/>
    <property type="match status" value="1"/>
</dbReference>
<dbReference type="InParanoid" id="A0A2J7REM6"/>
<evidence type="ECO:0000313" key="9">
    <source>
        <dbReference type="Proteomes" id="UP000235965"/>
    </source>
</evidence>
<evidence type="ECO:0000313" key="8">
    <source>
        <dbReference type="EMBL" id="PNF39294.1"/>
    </source>
</evidence>
<dbReference type="FunCoup" id="A0A2J7REM6">
    <property type="interactions" value="2003"/>
</dbReference>
<feature type="region of interest" description="Disordered" evidence="6">
    <location>
        <begin position="149"/>
        <end position="215"/>
    </location>
</feature>
<comment type="caution">
    <text evidence="8">The sequence shown here is derived from an EMBL/GenBank/DDBJ whole genome shotgun (WGS) entry which is preliminary data.</text>
</comment>
<evidence type="ECO:0000256" key="2">
    <source>
        <dbReference type="ARBA" id="ARBA00006178"/>
    </source>
</evidence>
<dbReference type="PANTHER" id="PTHR15138">
    <property type="entry name" value="TRANSCRIPTION INITIATION FACTOR TFIID SUBUNIT 4"/>
    <property type="match status" value="1"/>
</dbReference>
<dbReference type="Gene3D" id="1.20.120.1110">
    <property type="entry name" value="TAFH/NHR1 domain"/>
    <property type="match status" value="1"/>
</dbReference>
<name>A0A2J7REM6_9NEOP</name>
<evidence type="ECO:0000256" key="6">
    <source>
        <dbReference type="SAM" id="MobiDB-lite"/>
    </source>
</evidence>
<dbReference type="SUPFAM" id="SSF47113">
    <property type="entry name" value="Histone-fold"/>
    <property type="match status" value="1"/>
</dbReference>